<evidence type="ECO:0000313" key="3">
    <source>
        <dbReference type="Proteomes" id="UP000463951"/>
    </source>
</evidence>
<sequence length="58" mass="6689">MRSTDTGWETPELAVDTTPLQAEADDAQRADAEQERAQRRGMTAEQLQARYRVRWIPD</sequence>
<dbReference type="AlphaFoldDB" id="A0A499V3F2"/>
<reference evidence="2 3" key="1">
    <citation type="journal article" date="2020" name="Int. J. Syst. Evol. Microbiol.">
        <title>Reclassification of Streptomyces castelarensis and Streptomyces sporoclivatus as later heterotypic synonyms of Streptomyces antimycoticus.</title>
        <authorList>
            <person name="Komaki H."/>
            <person name="Tamura T."/>
        </authorList>
    </citation>
    <scope>NUCLEOTIDE SEQUENCE [LARGE SCALE GENOMIC DNA]</scope>
    <source>
        <strain evidence="2 3">NBRC 100767</strain>
    </source>
</reference>
<proteinExistence type="predicted"/>
<feature type="compositionally biased region" description="Basic and acidic residues" evidence="1">
    <location>
        <begin position="26"/>
        <end position="38"/>
    </location>
</feature>
<protein>
    <submittedName>
        <fullName evidence="2">Uncharacterized protein</fullName>
    </submittedName>
</protein>
<dbReference type="Proteomes" id="UP000463951">
    <property type="component" value="Chromosome"/>
</dbReference>
<organism evidence="2 3">
    <name type="scientific">Streptomyces antimycoticus</name>
    <dbReference type="NCBI Taxonomy" id="68175"/>
    <lineage>
        <taxon>Bacteria</taxon>
        <taxon>Bacillati</taxon>
        <taxon>Actinomycetota</taxon>
        <taxon>Actinomycetes</taxon>
        <taxon>Kitasatosporales</taxon>
        <taxon>Streptomycetaceae</taxon>
        <taxon>Streptomyces</taxon>
        <taxon>Streptomyces violaceusniger group</taxon>
    </lineage>
</organism>
<gene>
    <name evidence="2" type="ORF">SSPO_100780</name>
</gene>
<evidence type="ECO:0000256" key="1">
    <source>
        <dbReference type="SAM" id="MobiDB-lite"/>
    </source>
</evidence>
<evidence type="ECO:0000313" key="2">
    <source>
        <dbReference type="EMBL" id="BBJ47360.1"/>
    </source>
</evidence>
<dbReference type="EMBL" id="AP019620">
    <property type="protein sequence ID" value="BBJ47360.1"/>
    <property type="molecule type" value="Genomic_DNA"/>
</dbReference>
<accession>A0A499V3F2</accession>
<name>A0A499V3F2_9ACTN</name>
<feature type="region of interest" description="Disordered" evidence="1">
    <location>
        <begin position="1"/>
        <end position="43"/>
    </location>
</feature>